<proteinExistence type="predicted"/>
<name>A0A0F9GQ30_9ZZZZ</name>
<dbReference type="EMBL" id="LAZR01017310">
    <property type="protein sequence ID" value="KKM00960.1"/>
    <property type="molecule type" value="Genomic_DNA"/>
</dbReference>
<dbReference type="AlphaFoldDB" id="A0A0F9GQ30"/>
<organism evidence="1">
    <name type="scientific">marine sediment metagenome</name>
    <dbReference type="NCBI Taxonomy" id="412755"/>
    <lineage>
        <taxon>unclassified sequences</taxon>
        <taxon>metagenomes</taxon>
        <taxon>ecological metagenomes</taxon>
    </lineage>
</organism>
<gene>
    <name evidence="1" type="ORF">LCGC14_1799250</name>
</gene>
<reference evidence="1" key="1">
    <citation type="journal article" date="2015" name="Nature">
        <title>Complex archaea that bridge the gap between prokaryotes and eukaryotes.</title>
        <authorList>
            <person name="Spang A."/>
            <person name="Saw J.H."/>
            <person name="Jorgensen S.L."/>
            <person name="Zaremba-Niedzwiedzka K."/>
            <person name="Martijn J."/>
            <person name="Lind A.E."/>
            <person name="van Eijk R."/>
            <person name="Schleper C."/>
            <person name="Guy L."/>
            <person name="Ettema T.J."/>
        </authorList>
    </citation>
    <scope>NUCLEOTIDE SEQUENCE</scope>
</reference>
<comment type="caution">
    <text evidence="1">The sequence shown here is derived from an EMBL/GenBank/DDBJ whole genome shotgun (WGS) entry which is preliminary data.</text>
</comment>
<sequence length="115" mass="13279">MITYKPVTDYSKGIGKPNTGLGNQMFQVASTIGIATKNGHNFALPQWESPFENILPQLHLKHKEQLEGDNWKAIKVPWGYHDIMVPGDGENYRLRGYMQSEKYFKHCEPLIRELF</sequence>
<protein>
    <submittedName>
        <fullName evidence="1">Uncharacterized protein</fullName>
    </submittedName>
</protein>
<feature type="non-terminal residue" evidence="1">
    <location>
        <position position="115"/>
    </location>
</feature>
<evidence type="ECO:0000313" key="1">
    <source>
        <dbReference type="EMBL" id="KKM00960.1"/>
    </source>
</evidence>
<accession>A0A0F9GQ30</accession>